<comment type="caution">
    <text evidence="1">The sequence shown here is derived from an EMBL/GenBank/DDBJ whole genome shotgun (WGS) entry which is preliminary data.</text>
</comment>
<reference evidence="1" key="1">
    <citation type="submission" date="2020-08" db="EMBL/GenBank/DDBJ databases">
        <title>Multicomponent nature underlies the extraordinary mechanical properties of spider dragline silk.</title>
        <authorList>
            <person name="Kono N."/>
            <person name="Nakamura H."/>
            <person name="Mori M."/>
            <person name="Yoshida Y."/>
            <person name="Ohtoshi R."/>
            <person name="Malay A.D."/>
            <person name="Moran D.A.P."/>
            <person name="Tomita M."/>
            <person name="Numata K."/>
            <person name="Arakawa K."/>
        </authorList>
    </citation>
    <scope>NUCLEOTIDE SEQUENCE</scope>
</reference>
<dbReference type="AlphaFoldDB" id="A0A8X6W6U2"/>
<protein>
    <submittedName>
        <fullName evidence="1">Zinc finger BED domain-containing protein 5</fullName>
    </submittedName>
</protein>
<dbReference type="Proteomes" id="UP000887159">
    <property type="component" value="Unassembled WGS sequence"/>
</dbReference>
<evidence type="ECO:0000313" key="1">
    <source>
        <dbReference type="EMBL" id="GFY29360.1"/>
    </source>
</evidence>
<name>A0A8X6W6U2_TRICX</name>
<dbReference type="PANTHER" id="PTHR45913:SF19">
    <property type="entry name" value="LOW QUALITY PROTEIN: ZINC FINGER BED DOMAIN-CONTAINING PROTEIN 5-LIKE"/>
    <property type="match status" value="1"/>
</dbReference>
<dbReference type="PANTHER" id="PTHR45913">
    <property type="entry name" value="EPM2A-INTERACTING PROTEIN 1"/>
    <property type="match status" value="1"/>
</dbReference>
<gene>
    <name evidence="1" type="primary">ZBED5</name>
    <name evidence="1" type="ORF">TNCV_4724881</name>
</gene>
<accession>A0A8X6W6U2</accession>
<dbReference type="EMBL" id="BMAU01021387">
    <property type="protein sequence ID" value="GFY29360.1"/>
    <property type="molecule type" value="Genomic_DNA"/>
</dbReference>
<sequence length="127" mass="14201">MLDEKSAKHISTVPLSNDTVSRRIHDLASYVKQELVTLLQKARFVLQIDESTDVAGLAILLVIVRYPYENPFEEDMLMCSPLPTNTTGEEIFNKITIFFEENNLSWNDCIDVCTDGAKAMTGNTAGD</sequence>
<organism evidence="1 2">
    <name type="scientific">Trichonephila clavipes</name>
    <name type="common">Golden silk orbweaver</name>
    <name type="synonym">Nephila clavipes</name>
    <dbReference type="NCBI Taxonomy" id="2585209"/>
    <lineage>
        <taxon>Eukaryota</taxon>
        <taxon>Metazoa</taxon>
        <taxon>Ecdysozoa</taxon>
        <taxon>Arthropoda</taxon>
        <taxon>Chelicerata</taxon>
        <taxon>Arachnida</taxon>
        <taxon>Araneae</taxon>
        <taxon>Araneomorphae</taxon>
        <taxon>Entelegynae</taxon>
        <taxon>Araneoidea</taxon>
        <taxon>Nephilidae</taxon>
        <taxon>Trichonephila</taxon>
    </lineage>
</organism>
<keyword evidence="2" id="KW-1185">Reference proteome</keyword>
<proteinExistence type="predicted"/>
<evidence type="ECO:0000313" key="2">
    <source>
        <dbReference type="Proteomes" id="UP000887159"/>
    </source>
</evidence>